<protein>
    <recommendedName>
        <fullName evidence="2">AAA+ ATPase domain-containing protein</fullName>
    </recommendedName>
</protein>
<dbReference type="GO" id="GO:0005524">
    <property type="term" value="F:ATP binding"/>
    <property type="evidence" value="ECO:0007669"/>
    <property type="project" value="InterPro"/>
</dbReference>
<evidence type="ECO:0000256" key="1">
    <source>
        <dbReference type="SAM" id="MobiDB-lite"/>
    </source>
</evidence>
<sequence length="904" mass="99803">MARNAASKSFLLDSDLFDPEDGGAARSTVTDASNMTLEAEEPTIPAVLSDTPTSDELAKNCETSSVGDTVAAIAVPPGITVPLYPLFQRPIKKNLKKCPKPMPKDTSTTTTRQPASQTRTDSAVLVGESQPPLQVPALVSSTTPLAPPEKSINDILKSKGISNFFNPRRTENGNNARQGSKQAVTAYFPDSFCCHVGATHHLTGQTSNLAPGFHPKSDTSTDLQPSGDSIGAMHDFLRGRTTRRVCQEEKKLSSGQSIPKVKANRSALSRLLRCLYSSDALFTPACKALYDQLISPSTGFGPDGSIFSDKPLGRQQEDVSSALERWLEHWKYASSHKPPKKRRKRTSGSDSESPLSDWEDYWDVEWNAASKNIMLIGAPGSGKTRLIHSAAKRCGYNVLEINASCRRSAKDILTILTEATQSQALPPKDGVKYQEWELYDTRDGPPLLEQREESLNAESDGLDASQAIVAVQQLEGVIRTAKKTRRQNLIFFDEVDFLSEDDKGFWKSVLTLLENSKCPAAFACNDNPLTLSNPSISSTTLPLLKDLITPLYFTPPSVEELTCYNHLTLLSLNTWIEDPSDLARWSEAARGDIRRCVHRLPLALVPSCRESNLCVHCAEEELEVEMVDVELTDAEKENTFCLMQLPPQCGVSFEGAESLDFLQLNSPISHDPQTTSPESTYDPEDTKPPTTANGLYPDYGSSINTAATCTENLSFMDTVLRSTHWRISQMQEPELASTSIGMNADALYAYCSIVQPVSYPVDAASGLWEEFWEVDVHEERKEKRPDYGDLGDLISSGTPERTLALDILPMLTLMFRLDREDPSAPISDSTELASLLVKRRLRRSAKRYVRWFDGMVPEEIANAYGRIAYGTGPENGPSFAEVLKKRMQEAQAQLVYEVMDDQEC</sequence>
<organism evidence="3 4">
    <name type="scientific">Spizellomyces punctatus (strain DAOM BR117)</name>
    <dbReference type="NCBI Taxonomy" id="645134"/>
    <lineage>
        <taxon>Eukaryota</taxon>
        <taxon>Fungi</taxon>
        <taxon>Fungi incertae sedis</taxon>
        <taxon>Chytridiomycota</taxon>
        <taxon>Chytridiomycota incertae sedis</taxon>
        <taxon>Chytridiomycetes</taxon>
        <taxon>Spizellomycetales</taxon>
        <taxon>Spizellomycetaceae</taxon>
        <taxon>Spizellomyces</taxon>
    </lineage>
</organism>
<dbReference type="OrthoDB" id="9996895at2759"/>
<dbReference type="InParanoid" id="A0A0L0HP62"/>
<dbReference type="GeneID" id="27685474"/>
<dbReference type="EMBL" id="KQ257452">
    <property type="protein sequence ID" value="KND02755.1"/>
    <property type="molecule type" value="Genomic_DNA"/>
</dbReference>
<dbReference type="PANTHER" id="PTHR23389:SF21">
    <property type="entry name" value="ATPASE FAMILY AAA DOMAIN-CONTAINING PROTEIN 5"/>
    <property type="match status" value="1"/>
</dbReference>
<gene>
    <name evidence="3" type="ORF">SPPG_01838</name>
</gene>
<keyword evidence="4" id="KW-1185">Reference proteome</keyword>
<evidence type="ECO:0000259" key="2">
    <source>
        <dbReference type="SMART" id="SM00382"/>
    </source>
</evidence>
<name>A0A0L0HP62_SPIPD</name>
<dbReference type="VEuPathDB" id="FungiDB:SPPG_01838"/>
<feature type="region of interest" description="Disordered" evidence="1">
    <location>
        <begin position="666"/>
        <end position="697"/>
    </location>
</feature>
<dbReference type="RefSeq" id="XP_016610794.1">
    <property type="nucleotide sequence ID" value="XM_016750150.1"/>
</dbReference>
<evidence type="ECO:0000313" key="4">
    <source>
        <dbReference type="Proteomes" id="UP000053201"/>
    </source>
</evidence>
<dbReference type="InterPro" id="IPR003593">
    <property type="entry name" value="AAA+_ATPase"/>
</dbReference>
<dbReference type="STRING" id="645134.A0A0L0HP62"/>
<dbReference type="Proteomes" id="UP000053201">
    <property type="component" value="Unassembled WGS sequence"/>
</dbReference>
<dbReference type="PANTHER" id="PTHR23389">
    <property type="entry name" value="CHROMOSOME TRANSMISSION FIDELITY FACTOR 18"/>
    <property type="match status" value="1"/>
</dbReference>
<feature type="region of interest" description="Disordered" evidence="1">
    <location>
        <begin position="337"/>
        <end position="356"/>
    </location>
</feature>
<dbReference type="InterPro" id="IPR027417">
    <property type="entry name" value="P-loop_NTPase"/>
</dbReference>
<feature type="compositionally biased region" description="Polar residues" evidence="1">
    <location>
        <begin position="666"/>
        <end position="679"/>
    </location>
</feature>
<dbReference type="SUPFAM" id="SSF52540">
    <property type="entry name" value="P-loop containing nucleoside triphosphate hydrolases"/>
    <property type="match status" value="1"/>
</dbReference>
<dbReference type="SMART" id="SM00382">
    <property type="entry name" value="AAA"/>
    <property type="match status" value="1"/>
</dbReference>
<dbReference type="AlphaFoldDB" id="A0A0L0HP62"/>
<proteinExistence type="predicted"/>
<feature type="compositionally biased region" description="Polar residues" evidence="1">
    <location>
        <begin position="105"/>
        <end position="121"/>
    </location>
</feature>
<dbReference type="Pfam" id="PF00004">
    <property type="entry name" value="AAA"/>
    <property type="match status" value="1"/>
</dbReference>
<dbReference type="CDD" id="cd00009">
    <property type="entry name" value="AAA"/>
    <property type="match status" value="1"/>
</dbReference>
<evidence type="ECO:0000313" key="3">
    <source>
        <dbReference type="EMBL" id="KND02755.1"/>
    </source>
</evidence>
<dbReference type="GO" id="GO:0016887">
    <property type="term" value="F:ATP hydrolysis activity"/>
    <property type="evidence" value="ECO:0007669"/>
    <property type="project" value="InterPro"/>
</dbReference>
<reference evidence="3 4" key="1">
    <citation type="submission" date="2009-08" db="EMBL/GenBank/DDBJ databases">
        <title>The Genome Sequence of Spizellomyces punctatus strain DAOM BR117.</title>
        <authorList>
            <consortium name="The Broad Institute Genome Sequencing Platform"/>
            <person name="Russ C."/>
            <person name="Cuomo C."/>
            <person name="Shea T."/>
            <person name="Young S.K."/>
            <person name="Zeng Q."/>
            <person name="Koehrsen M."/>
            <person name="Haas B."/>
            <person name="Borodovsky M."/>
            <person name="Guigo R."/>
            <person name="Alvarado L."/>
            <person name="Berlin A."/>
            <person name="Bochicchio J."/>
            <person name="Borenstein D."/>
            <person name="Chapman S."/>
            <person name="Chen Z."/>
            <person name="Engels R."/>
            <person name="Freedman E."/>
            <person name="Gellesch M."/>
            <person name="Goldberg J."/>
            <person name="Griggs A."/>
            <person name="Gujja S."/>
            <person name="Heiman D."/>
            <person name="Hepburn T."/>
            <person name="Howarth C."/>
            <person name="Jen D."/>
            <person name="Larson L."/>
            <person name="Lewis B."/>
            <person name="Mehta T."/>
            <person name="Park D."/>
            <person name="Pearson M."/>
            <person name="Roberts A."/>
            <person name="Saif S."/>
            <person name="Shenoy N."/>
            <person name="Sisk P."/>
            <person name="Stolte C."/>
            <person name="Sykes S."/>
            <person name="Thomson T."/>
            <person name="Walk T."/>
            <person name="White J."/>
            <person name="Yandava C."/>
            <person name="Burger G."/>
            <person name="Gray M.W."/>
            <person name="Holland P.W.H."/>
            <person name="King N."/>
            <person name="Lang F.B.F."/>
            <person name="Roger A.J."/>
            <person name="Ruiz-Trillo I."/>
            <person name="Lander E."/>
            <person name="Nusbaum C."/>
        </authorList>
    </citation>
    <scope>NUCLEOTIDE SEQUENCE [LARGE SCALE GENOMIC DNA]</scope>
    <source>
        <strain evidence="3 4">DAOM BR117</strain>
    </source>
</reference>
<feature type="region of interest" description="Disordered" evidence="1">
    <location>
        <begin position="1"/>
        <end position="54"/>
    </location>
</feature>
<feature type="region of interest" description="Disordered" evidence="1">
    <location>
        <begin position="95"/>
        <end position="121"/>
    </location>
</feature>
<dbReference type="InterPro" id="IPR003959">
    <property type="entry name" value="ATPase_AAA_core"/>
</dbReference>
<dbReference type="eggNOG" id="KOG1968">
    <property type="taxonomic scope" value="Eukaryota"/>
</dbReference>
<dbReference type="GO" id="GO:0005634">
    <property type="term" value="C:nucleus"/>
    <property type="evidence" value="ECO:0007669"/>
    <property type="project" value="TreeGrafter"/>
</dbReference>
<feature type="compositionally biased region" description="Polar residues" evidence="1">
    <location>
        <begin position="27"/>
        <end position="36"/>
    </location>
</feature>
<dbReference type="Gene3D" id="3.40.50.300">
    <property type="entry name" value="P-loop containing nucleotide triphosphate hydrolases"/>
    <property type="match status" value="1"/>
</dbReference>
<dbReference type="GO" id="GO:0003677">
    <property type="term" value="F:DNA binding"/>
    <property type="evidence" value="ECO:0007669"/>
    <property type="project" value="TreeGrafter"/>
</dbReference>
<feature type="domain" description="AAA+ ATPase" evidence="2">
    <location>
        <begin position="369"/>
        <end position="547"/>
    </location>
</feature>
<feature type="compositionally biased region" description="Basic residues" evidence="1">
    <location>
        <begin position="337"/>
        <end position="346"/>
    </location>
</feature>
<accession>A0A0L0HP62</accession>